<proteinExistence type="predicted"/>
<reference evidence="2 3" key="1">
    <citation type="journal article" date="2017" name="Nat. Commun.">
        <title>Genome assembly with in vitro proximity ligation data and whole-genome triplication in lettuce.</title>
        <authorList>
            <person name="Reyes-Chin-Wo S."/>
            <person name="Wang Z."/>
            <person name="Yang X."/>
            <person name="Kozik A."/>
            <person name="Arikit S."/>
            <person name="Song C."/>
            <person name="Xia L."/>
            <person name="Froenicke L."/>
            <person name="Lavelle D.O."/>
            <person name="Truco M.J."/>
            <person name="Xia R."/>
            <person name="Zhu S."/>
            <person name="Xu C."/>
            <person name="Xu H."/>
            <person name="Xu X."/>
            <person name="Cox K."/>
            <person name="Korf I."/>
            <person name="Meyers B.C."/>
            <person name="Michelmore R.W."/>
        </authorList>
    </citation>
    <scope>NUCLEOTIDE SEQUENCE [LARGE SCALE GENOMIC DNA]</scope>
    <source>
        <strain evidence="3">cv. Salinas</strain>
        <tissue evidence="2">Seedlings</tissue>
    </source>
</reference>
<dbReference type="Pfam" id="PF04937">
    <property type="entry name" value="DUF659"/>
    <property type="match status" value="1"/>
</dbReference>
<name>A0A9R1UQE1_LACSA</name>
<comment type="caution">
    <text evidence="2">The sequence shown here is derived from an EMBL/GenBank/DDBJ whole genome shotgun (WGS) entry which is preliminary data.</text>
</comment>
<gene>
    <name evidence="2" type="ORF">LSAT_V11C800433640</name>
</gene>
<feature type="domain" description="DUF659" evidence="1">
    <location>
        <begin position="9"/>
        <end position="57"/>
    </location>
</feature>
<dbReference type="PANTHER" id="PTHR32166">
    <property type="entry name" value="OSJNBA0013A04.12 PROTEIN"/>
    <property type="match status" value="1"/>
</dbReference>
<organism evidence="2 3">
    <name type="scientific">Lactuca sativa</name>
    <name type="common">Garden lettuce</name>
    <dbReference type="NCBI Taxonomy" id="4236"/>
    <lineage>
        <taxon>Eukaryota</taxon>
        <taxon>Viridiplantae</taxon>
        <taxon>Streptophyta</taxon>
        <taxon>Embryophyta</taxon>
        <taxon>Tracheophyta</taxon>
        <taxon>Spermatophyta</taxon>
        <taxon>Magnoliopsida</taxon>
        <taxon>eudicotyledons</taxon>
        <taxon>Gunneridae</taxon>
        <taxon>Pentapetalae</taxon>
        <taxon>asterids</taxon>
        <taxon>campanulids</taxon>
        <taxon>Asterales</taxon>
        <taxon>Asteraceae</taxon>
        <taxon>Cichorioideae</taxon>
        <taxon>Cichorieae</taxon>
        <taxon>Lactucinae</taxon>
        <taxon>Lactuca</taxon>
    </lineage>
</organism>
<accession>A0A9R1UQE1</accession>
<evidence type="ECO:0000313" key="3">
    <source>
        <dbReference type="Proteomes" id="UP000235145"/>
    </source>
</evidence>
<evidence type="ECO:0000313" key="2">
    <source>
        <dbReference type="EMBL" id="KAJ0191048.1"/>
    </source>
</evidence>
<dbReference type="InterPro" id="IPR007021">
    <property type="entry name" value="DUF659"/>
</dbReference>
<protein>
    <recommendedName>
        <fullName evidence="1">DUF659 domain-containing protein</fullName>
    </recommendedName>
</protein>
<dbReference type="EMBL" id="NBSK02000008">
    <property type="protein sequence ID" value="KAJ0191048.1"/>
    <property type="molecule type" value="Genomic_DNA"/>
</dbReference>
<keyword evidence="3" id="KW-1185">Reference proteome</keyword>
<dbReference type="Proteomes" id="UP000235145">
    <property type="component" value="Unassembled WGS sequence"/>
</dbReference>
<evidence type="ECO:0000259" key="1">
    <source>
        <dbReference type="Pfam" id="PF04937"/>
    </source>
</evidence>
<dbReference type="AlphaFoldDB" id="A0A9R1UQE1"/>
<dbReference type="PANTHER" id="PTHR32166:SF74">
    <property type="entry name" value="OS05G0256350 PROTEIN"/>
    <property type="match status" value="1"/>
</dbReference>
<sequence length="88" mass="10147">MHNRVKYLPNIVAALDTIPTKRPSIFWTSCATHTINLMLEGIGSLPRFKKILDQAKKLIIFIYAHHKTLAMMKSYTNKREIIRPGARL</sequence>